<dbReference type="RefSeq" id="WP_267151696.1">
    <property type="nucleotide sequence ID" value="NZ_JAPMLT010000004.1"/>
</dbReference>
<keyword evidence="3" id="KW-0813">Transport</keyword>
<evidence type="ECO:0000256" key="5">
    <source>
        <dbReference type="ARBA" id="ARBA00022692"/>
    </source>
</evidence>
<dbReference type="InterPro" id="IPR051605">
    <property type="entry name" value="CstA"/>
</dbReference>
<feature type="transmembrane region" description="Helical" evidence="8">
    <location>
        <begin position="288"/>
        <end position="305"/>
    </location>
</feature>
<comment type="subcellular location">
    <subcellularLocation>
        <location evidence="1">Cell membrane</location>
        <topology evidence="1">Multi-pass membrane protein</topology>
    </subcellularLocation>
</comment>
<feature type="transmembrane region" description="Helical" evidence="8">
    <location>
        <begin position="159"/>
        <end position="184"/>
    </location>
</feature>
<feature type="transmembrane region" description="Helical" evidence="8">
    <location>
        <begin position="542"/>
        <end position="566"/>
    </location>
</feature>
<evidence type="ECO:0000256" key="3">
    <source>
        <dbReference type="ARBA" id="ARBA00022448"/>
    </source>
</evidence>
<keyword evidence="6 8" id="KW-1133">Transmembrane helix</keyword>
<accession>A0ABT3X0L7</accession>
<evidence type="ECO:0000256" key="7">
    <source>
        <dbReference type="ARBA" id="ARBA00023136"/>
    </source>
</evidence>
<proteinExistence type="inferred from homology"/>
<evidence type="ECO:0000256" key="6">
    <source>
        <dbReference type="ARBA" id="ARBA00022989"/>
    </source>
</evidence>
<evidence type="ECO:0000259" key="9">
    <source>
        <dbReference type="Pfam" id="PF02554"/>
    </source>
</evidence>
<feature type="transmembrane region" description="Helical" evidence="8">
    <location>
        <begin position="222"/>
        <end position="241"/>
    </location>
</feature>
<dbReference type="PANTHER" id="PTHR30252:SF3">
    <property type="entry name" value="PYRUVATE_PROTON SYMPORTER BTST"/>
    <property type="match status" value="1"/>
</dbReference>
<keyword evidence="5 8" id="KW-0812">Transmembrane</keyword>
<feature type="transmembrane region" description="Helical" evidence="8">
    <location>
        <begin position="190"/>
        <end position="210"/>
    </location>
</feature>
<evidence type="ECO:0000256" key="8">
    <source>
        <dbReference type="SAM" id="Phobius"/>
    </source>
</evidence>
<comment type="similarity">
    <text evidence="2">Belongs to the peptide transporter carbon starvation (CstA) (TC 2.A.114) family.</text>
</comment>
<feature type="transmembrane region" description="Helical" evidence="8">
    <location>
        <begin position="510"/>
        <end position="530"/>
    </location>
</feature>
<evidence type="ECO:0000256" key="2">
    <source>
        <dbReference type="ARBA" id="ARBA00007755"/>
    </source>
</evidence>
<protein>
    <submittedName>
        <fullName evidence="10">Carbon starvation protein A</fullName>
    </submittedName>
</protein>
<feature type="transmembrane region" description="Helical" evidence="8">
    <location>
        <begin position="465"/>
        <end position="489"/>
    </location>
</feature>
<dbReference type="Pfam" id="PF02554">
    <property type="entry name" value="CstA"/>
    <property type="match status" value="1"/>
</dbReference>
<dbReference type="PANTHER" id="PTHR30252">
    <property type="entry name" value="INNER MEMBRANE PEPTIDE TRANSPORTER"/>
    <property type="match status" value="1"/>
</dbReference>
<evidence type="ECO:0000256" key="1">
    <source>
        <dbReference type="ARBA" id="ARBA00004651"/>
    </source>
</evidence>
<gene>
    <name evidence="10" type="ORF">OS242_10815</name>
</gene>
<evidence type="ECO:0000256" key="4">
    <source>
        <dbReference type="ARBA" id="ARBA00022475"/>
    </source>
</evidence>
<feature type="domain" description="CstA N-terminal" evidence="9">
    <location>
        <begin position="35"/>
        <end position="591"/>
    </location>
</feature>
<evidence type="ECO:0000313" key="11">
    <source>
        <dbReference type="Proteomes" id="UP001208017"/>
    </source>
</evidence>
<feature type="transmembrane region" description="Helical" evidence="8">
    <location>
        <begin position="34"/>
        <end position="53"/>
    </location>
</feature>
<organism evidence="10 11">
    <name type="scientific">Tumebacillus lacus</name>
    <dbReference type="NCBI Taxonomy" id="2995335"/>
    <lineage>
        <taxon>Bacteria</taxon>
        <taxon>Bacillati</taxon>
        <taxon>Bacillota</taxon>
        <taxon>Bacilli</taxon>
        <taxon>Bacillales</taxon>
        <taxon>Alicyclobacillaceae</taxon>
        <taxon>Tumebacillus</taxon>
    </lineage>
</organism>
<dbReference type="EMBL" id="JAPMLT010000004">
    <property type="protein sequence ID" value="MCX7570452.1"/>
    <property type="molecule type" value="Genomic_DNA"/>
</dbReference>
<feature type="transmembrane region" description="Helical" evidence="8">
    <location>
        <begin position="640"/>
        <end position="664"/>
    </location>
</feature>
<evidence type="ECO:0000313" key="10">
    <source>
        <dbReference type="EMBL" id="MCX7570452.1"/>
    </source>
</evidence>
<dbReference type="Proteomes" id="UP001208017">
    <property type="component" value="Unassembled WGS sequence"/>
</dbReference>
<feature type="transmembrane region" description="Helical" evidence="8">
    <location>
        <begin position="256"/>
        <end position="276"/>
    </location>
</feature>
<name>A0ABT3X0L7_9BACL</name>
<comment type="caution">
    <text evidence="10">The sequence shown here is derived from an EMBL/GenBank/DDBJ whole genome shotgun (WGS) entry which is preliminary data.</text>
</comment>
<reference evidence="10 11" key="1">
    <citation type="submission" date="2022-11" db="EMBL/GenBank/DDBJ databases">
        <title>Study of microbial diversity in lake waters.</title>
        <authorList>
            <person name="Zhang J."/>
        </authorList>
    </citation>
    <scope>NUCLEOTIDE SEQUENCE [LARGE SCALE GENOMIC DNA]</scope>
    <source>
        <strain evidence="10 11">DT12</strain>
    </source>
</reference>
<sequence length="693" mass="74387">MKKGLLSILIWTVISVLGASAFALLALNNNETISAAWVIVAAFCTYAIGYRFYSKFIAKKVMELDDKRATPSEVNDDGKDFVPTNKWVLFGHHFAAIAGAGPLVGPILAAQMGYLPGMLWILVGVVLGGAVQDFVILFGSMRRNGKSLGQIAKEEIGPVGGFLAGLGIIMIMVILIAVLAMVVVNALYHSPWATFTIAMTIPIAIFMGVYMRFIRPGRVLEGSLIGFVLMMAALVAGQYVAESSIAHWFDYEKTTLAWLMMGYGLIASILPVWLLLAPRDYLSSFLKIGTIVLLAAGILITLPELQMPKVTKFIDGSGPVFAGPLFPFLFITIACGAISGFHSLVSSGTTPKMIQRESNSRLIGYGSMLMESGVAIMALIAACALTPGLYFAINSPAAVMGPDAASAVAAVQKLGFTVSANDLTQLAKDIGESTIISRTGGAPALAIGMAMIFKDFLGGPTMMAFWYHFAILFEAVFILTTVDAGTRIGRFMLQDYIGNFAPSFAKTDKFLPNLIASGLVTAGWGYFLYAGVVDPLGGINSLWAMFGIANQMLAGIALIVATTYLLKMGKARHIWVTMIPLSWLLITTLSAGWMKIFSDKPGLGFLAHANQFEAALDQGKMLGAAKTPAQMEQIIFNDRLDAFVCALFMLIVIATLIDAVRVWIKILRNQNTLPLAESPYVASKNYTDTGISA</sequence>
<feature type="transmembrane region" description="Helical" evidence="8">
    <location>
        <begin position="118"/>
        <end position="138"/>
    </location>
</feature>
<keyword evidence="11" id="KW-1185">Reference proteome</keyword>
<feature type="transmembrane region" description="Helical" evidence="8">
    <location>
        <begin position="573"/>
        <end position="594"/>
    </location>
</feature>
<keyword evidence="7 8" id="KW-0472">Membrane</keyword>
<dbReference type="InterPro" id="IPR003706">
    <property type="entry name" value="CstA_N"/>
</dbReference>
<feature type="transmembrane region" description="Helical" evidence="8">
    <location>
        <begin position="325"/>
        <end position="347"/>
    </location>
</feature>
<feature type="transmembrane region" description="Helical" evidence="8">
    <location>
        <begin position="368"/>
        <end position="393"/>
    </location>
</feature>
<keyword evidence="4" id="KW-1003">Cell membrane</keyword>
<feature type="transmembrane region" description="Helical" evidence="8">
    <location>
        <begin position="87"/>
        <end position="112"/>
    </location>
</feature>